<organism>
    <name type="scientific">Serpula lacrymans var. lacrymans (strain S7.9)</name>
    <name type="common">Dry rot fungus</name>
    <dbReference type="NCBI Taxonomy" id="578457"/>
    <lineage>
        <taxon>Eukaryota</taxon>
        <taxon>Fungi</taxon>
        <taxon>Dikarya</taxon>
        <taxon>Basidiomycota</taxon>
        <taxon>Agaricomycotina</taxon>
        <taxon>Agaricomycetes</taxon>
        <taxon>Agaricomycetidae</taxon>
        <taxon>Boletales</taxon>
        <taxon>Coniophorineae</taxon>
        <taxon>Serpulaceae</taxon>
        <taxon>Serpula</taxon>
    </lineage>
</organism>
<proteinExistence type="predicted"/>
<accession>F8P1T0</accession>
<dbReference type="AlphaFoldDB" id="F8P1T0"/>
<sequence length="71" mass="8343">MTYRTHRRLQKMQHLVASDQFDQPHSTDAYTAQQPADASSSIHEQPHFVQFVAQQHQSIKDKSSVWIEDHR</sequence>
<dbReference type="Proteomes" id="UP000008064">
    <property type="component" value="Unassembled WGS sequence"/>
</dbReference>
<feature type="compositionally biased region" description="Polar residues" evidence="1">
    <location>
        <begin position="20"/>
        <end position="43"/>
    </location>
</feature>
<evidence type="ECO:0000313" key="2">
    <source>
        <dbReference type="EMBL" id="EGO23108.1"/>
    </source>
</evidence>
<reference evidence="2" key="1">
    <citation type="submission" date="2011-04" db="EMBL/GenBank/DDBJ databases">
        <title>Evolution of plant cell wall degrading machinery underlies the functional diversity of forest fungi.</title>
        <authorList>
            <consortium name="US DOE Joint Genome Institute (JGI-PGF)"/>
            <person name="Eastwood D.C."/>
            <person name="Floudas D."/>
            <person name="Binder M."/>
            <person name="Majcherczyk A."/>
            <person name="Schneider P."/>
            <person name="Aerts A."/>
            <person name="Asiegbu F.O."/>
            <person name="Baker S.E."/>
            <person name="Barry K."/>
            <person name="Bendiksby M."/>
            <person name="Blumentritt M."/>
            <person name="Coutinho P.M."/>
            <person name="Cullen D."/>
            <person name="Cullen D."/>
            <person name="Gathman A."/>
            <person name="Goodell B."/>
            <person name="Henrissat B."/>
            <person name="Ihrmark K."/>
            <person name="Kauserud H."/>
            <person name="Kohler A."/>
            <person name="LaButti K."/>
            <person name="Lapidus A."/>
            <person name="Lavin J.L."/>
            <person name="Lee Y.-H."/>
            <person name="Lindquist E."/>
            <person name="Lilly W."/>
            <person name="Lucas S."/>
            <person name="Morin E."/>
            <person name="Murat C."/>
            <person name="Oguiza J.A."/>
            <person name="Park J."/>
            <person name="Pisabarro A.G."/>
            <person name="Riley R."/>
            <person name="Rosling A."/>
            <person name="Salamov A."/>
            <person name="Schmidt O."/>
            <person name="Schmutz J."/>
            <person name="Skrede I."/>
            <person name="Stenlid J."/>
            <person name="Wiebenga A."/>
            <person name="Xie X."/>
            <person name="Kues U."/>
            <person name="Hibbett D.S."/>
            <person name="Hoffmeister D."/>
            <person name="Hogberg N."/>
            <person name="Martin F."/>
            <person name="Grigoriev I.V."/>
            <person name="Watkinson S.C."/>
        </authorList>
    </citation>
    <scope>NUCLEOTIDE SEQUENCE</scope>
    <source>
        <strain evidence="2">S7.9</strain>
    </source>
</reference>
<evidence type="ECO:0000256" key="1">
    <source>
        <dbReference type="SAM" id="MobiDB-lite"/>
    </source>
</evidence>
<protein>
    <submittedName>
        <fullName evidence="2">Uncharacterized protein</fullName>
    </submittedName>
</protein>
<name>F8P1T0_SERL9</name>
<dbReference type="EMBL" id="GL945436">
    <property type="protein sequence ID" value="EGO23108.1"/>
    <property type="molecule type" value="Genomic_DNA"/>
</dbReference>
<dbReference type="GeneID" id="18810388"/>
<dbReference type="HOGENOM" id="CLU_2741609_0_0_1"/>
<dbReference type="RefSeq" id="XP_007320348.1">
    <property type="nucleotide sequence ID" value="XM_007320286.1"/>
</dbReference>
<gene>
    <name evidence="2" type="ORF">SERLADRAFT_371353</name>
</gene>
<feature type="region of interest" description="Disordered" evidence="1">
    <location>
        <begin position="18"/>
        <end position="44"/>
    </location>
</feature>
<dbReference type="KEGG" id="sla:SERLADRAFT_371353"/>